<keyword evidence="1" id="KW-0472">Membrane</keyword>
<dbReference type="EMBL" id="MPZM01000006">
    <property type="protein sequence ID" value="PPL17599.1"/>
    <property type="molecule type" value="Genomic_DNA"/>
</dbReference>
<evidence type="ECO:0000313" key="3">
    <source>
        <dbReference type="Proteomes" id="UP000242231"/>
    </source>
</evidence>
<protein>
    <recommendedName>
        <fullName evidence="4">Cellulose biosynthesis protein BcsG</fullName>
    </recommendedName>
</protein>
<dbReference type="Pfam" id="PF11658">
    <property type="entry name" value="CBP_BcsG"/>
    <property type="match status" value="1"/>
</dbReference>
<evidence type="ECO:0000256" key="1">
    <source>
        <dbReference type="SAM" id="Phobius"/>
    </source>
</evidence>
<dbReference type="NCBIfam" id="TIGR03368">
    <property type="entry name" value="cellulose_yhjU"/>
    <property type="match status" value="1"/>
</dbReference>
<dbReference type="Proteomes" id="UP000242231">
    <property type="component" value="Unassembled WGS sequence"/>
</dbReference>
<name>A0A2P5TPM7_9GAMM</name>
<keyword evidence="1" id="KW-0812">Transmembrane</keyword>
<feature type="transmembrane region" description="Helical" evidence="1">
    <location>
        <begin position="139"/>
        <end position="156"/>
    </location>
</feature>
<dbReference type="InterPro" id="IPR017744">
    <property type="entry name" value="BcsG"/>
</dbReference>
<evidence type="ECO:0000313" key="2">
    <source>
        <dbReference type="EMBL" id="PPL17599.1"/>
    </source>
</evidence>
<dbReference type="AlphaFoldDB" id="A0A2P5TPM7"/>
<gene>
    <name evidence="2" type="ORF">UN63_04745</name>
</gene>
<keyword evidence="1" id="KW-1133">Transmembrane helix</keyword>
<proteinExistence type="predicted"/>
<feature type="transmembrane region" description="Helical" evidence="1">
    <location>
        <begin position="38"/>
        <end position="62"/>
    </location>
</feature>
<organism evidence="2 3">
    <name type="scientific">Oceanisphaera arctica</name>
    <dbReference type="NCBI Taxonomy" id="641510"/>
    <lineage>
        <taxon>Bacteria</taxon>
        <taxon>Pseudomonadati</taxon>
        <taxon>Pseudomonadota</taxon>
        <taxon>Gammaproteobacteria</taxon>
        <taxon>Aeromonadales</taxon>
        <taxon>Aeromonadaceae</taxon>
        <taxon>Oceanisphaera</taxon>
    </lineage>
</organism>
<evidence type="ECO:0008006" key="4">
    <source>
        <dbReference type="Google" id="ProtNLM"/>
    </source>
</evidence>
<accession>A0A2P5TPM7</accession>
<dbReference type="RefSeq" id="WP_104485631.1">
    <property type="nucleotide sequence ID" value="NZ_BMYB01000009.1"/>
</dbReference>
<comment type="caution">
    <text evidence="2">The sequence shown here is derived from an EMBL/GenBank/DDBJ whole genome shotgun (WGS) entry which is preliminary data.</text>
</comment>
<reference evidence="3" key="1">
    <citation type="submission" date="2016-11" db="EMBL/GenBank/DDBJ databases">
        <authorList>
            <person name="Sisinthy S."/>
            <person name="Ara S."/>
            <person name="Gundlapally S.R."/>
        </authorList>
    </citation>
    <scope>NUCLEOTIDE SEQUENCE [LARGE SCALE GENOMIC DNA]</scope>
    <source>
        <strain evidence="3">V1-41</strain>
    </source>
</reference>
<dbReference type="OrthoDB" id="6965261at2"/>
<keyword evidence="3" id="KW-1185">Reference proteome</keyword>
<feature type="transmembrane region" description="Helical" evidence="1">
    <location>
        <begin position="117"/>
        <end position="133"/>
    </location>
</feature>
<sequence length="553" mass="61903">MNKNINTASQSTSSLPLLGQYWRGLGGWNYYFLLKFGLLWYGYLNFHPLANLVLVACLLLPIPNIRLHRLRHWLAVPFGIGLFYHDTWLPGIGSLLSQGDQLAGLSGTYLLELIQRFINWQMLGAAFVLWVAYLFLVQWLRFTVLVVVALGWLNVLDMSGPAMKLLPVVEQPMAGRQFDKPKAASDMVSPADIPATNQNLNAALDAFYQREQQRQTRFPNSLPADAVPFDLLVINICSLSWSDLEAVKLASHPVWQRFDIRFQDFHSATSYSGPAGIRLLRASCGQSAQQALYKPADPRCYLFDNLAQLGFGTQLAMDHDGDFGGYLTDLRQHGNMQAPLMSQQGISRALVSFDDEPVLNDAQLFSRWLRQRQADGDTRSATFFNLIPLHDGNRLPGKNETAPYRDRALDLFDQLDAFFEQLEQSGRRLMVVVVPEHGAALVGDKVQLSGLRDIPSPSITRVPVGIKLFGMQAPHRGPALEIETPSSYLAISELIARLVDGRQFEAEAVDWQALTRGLPQTAAVSENDNAVVMEFQGDSYIRLNQGDWVPYPR</sequence>